<dbReference type="PANTHER" id="PTHR21666">
    <property type="entry name" value="PEPTIDASE-RELATED"/>
    <property type="match status" value="1"/>
</dbReference>
<dbReference type="Pfam" id="PF01476">
    <property type="entry name" value="LysM"/>
    <property type="match status" value="2"/>
</dbReference>
<evidence type="ECO:0000259" key="1">
    <source>
        <dbReference type="PROSITE" id="PS51782"/>
    </source>
</evidence>
<dbReference type="InterPro" id="IPR036779">
    <property type="entry name" value="LysM_dom_sf"/>
</dbReference>
<dbReference type="SUPFAM" id="SSF51261">
    <property type="entry name" value="Duplicated hybrid motif"/>
    <property type="match status" value="1"/>
</dbReference>
<dbReference type="InterPro" id="IPR018392">
    <property type="entry name" value="LysM"/>
</dbReference>
<dbReference type="Gene3D" id="2.70.70.10">
    <property type="entry name" value="Glucose Permease (Domain IIA)"/>
    <property type="match status" value="1"/>
</dbReference>
<gene>
    <name evidence="2" type="ORF">S06H3_02910</name>
</gene>
<dbReference type="EMBL" id="BARV01000900">
    <property type="protein sequence ID" value="GAH90393.1"/>
    <property type="molecule type" value="Genomic_DNA"/>
</dbReference>
<dbReference type="InterPro" id="IPR050570">
    <property type="entry name" value="Cell_wall_metabolism_enzyme"/>
</dbReference>
<dbReference type="GO" id="GO:0004222">
    <property type="term" value="F:metalloendopeptidase activity"/>
    <property type="evidence" value="ECO:0007669"/>
    <property type="project" value="TreeGrafter"/>
</dbReference>
<sequence>ERKEIIEYIVESGDTLSSIAAKYDISLDTILWANDLSSKSIIKPDQKLIILPISGVLYMVKRNDTLSEIAEIYKGEVGEIVDFNELSSEGDIYIGDILVIPGGKMPPPPKKSYYAAPQVPIGSSYFMTPVSSPYVITQGLHWYNAIDFSHAGNACGKPVYVAAGGMVQKTGYDRTAGNYVRISHLIAGEEVITFYGHLSSILVSQNQKVSQGDIIGYIGKTGYATGCHLHFEVRGAKNPFAK</sequence>
<comment type="caution">
    <text evidence="2">The sequence shown here is derived from an EMBL/GenBank/DDBJ whole genome shotgun (WGS) entry which is preliminary data.</text>
</comment>
<dbReference type="SMART" id="SM00257">
    <property type="entry name" value="LysM"/>
    <property type="match status" value="2"/>
</dbReference>
<proteinExistence type="predicted"/>
<feature type="non-terminal residue" evidence="2">
    <location>
        <position position="1"/>
    </location>
</feature>
<dbReference type="InterPro" id="IPR011055">
    <property type="entry name" value="Dup_hybrid_motif"/>
</dbReference>
<feature type="domain" description="LysM" evidence="1">
    <location>
        <begin position="6"/>
        <end position="50"/>
    </location>
</feature>
<organism evidence="2">
    <name type="scientific">marine sediment metagenome</name>
    <dbReference type="NCBI Taxonomy" id="412755"/>
    <lineage>
        <taxon>unclassified sequences</taxon>
        <taxon>metagenomes</taxon>
        <taxon>ecological metagenomes</taxon>
    </lineage>
</organism>
<dbReference type="InterPro" id="IPR016047">
    <property type="entry name" value="M23ase_b-sheet_dom"/>
</dbReference>
<dbReference type="CDD" id="cd12797">
    <property type="entry name" value="M23_peptidase"/>
    <property type="match status" value="1"/>
</dbReference>
<evidence type="ECO:0000313" key="2">
    <source>
        <dbReference type="EMBL" id="GAH90393.1"/>
    </source>
</evidence>
<name>X1L8B0_9ZZZZ</name>
<protein>
    <recommendedName>
        <fullName evidence="1">LysM domain-containing protein</fullName>
    </recommendedName>
</protein>
<feature type="domain" description="LysM" evidence="1">
    <location>
        <begin position="56"/>
        <end position="100"/>
    </location>
</feature>
<reference evidence="2" key="1">
    <citation type="journal article" date="2014" name="Front. Microbiol.">
        <title>High frequency of phylogenetically diverse reductive dehalogenase-homologous genes in deep subseafloor sedimentary metagenomes.</title>
        <authorList>
            <person name="Kawai M."/>
            <person name="Futagami T."/>
            <person name="Toyoda A."/>
            <person name="Takaki Y."/>
            <person name="Nishi S."/>
            <person name="Hori S."/>
            <person name="Arai W."/>
            <person name="Tsubouchi T."/>
            <person name="Morono Y."/>
            <person name="Uchiyama I."/>
            <person name="Ito T."/>
            <person name="Fujiyama A."/>
            <person name="Inagaki F."/>
            <person name="Takami H."/>
        </authorList>
    </citation>
    <scope>NUCLEOTIDE SEQUENCE</scope>
    <source>
        <strain evidence="2">Expedition CK06-06</strain>
    </source>
</reference>
<dbReference type="PROSITE" id="PS51782">
    <property type="entry name" value="LYSM"/>
    <property type="match status" value="2"/>
</dbReference>
<accession>X1L8B0</accession>
<dbReference type="PANTHER" id="PTHR21666:SF270">
    <property type="entry name" value="MUREIN HYDROLASE ACTIVATOR ENVC"/>
    <property type="match status" value="1"/>
</dbReference>
<dbReference type="AlphaFoldDB" id="X1L8B0"/>
<dbReference type="Pfam" id="PF01551">
    <property type="entry name" value="Peptidase_M23"/>
    <property type="match status" value="1"/>
</dbReference>
<dbReference type="Gene3D" id="3.10.350.10">
    <property type="entry name" value="LysM domain"/>
    <property type="match status" value="2"/>
</dbReference>
<dbReference type="CDD" id="cd00118">
    <property type="entry name" value="LysM"/>
    <property type="match status" value="2"/>
</dbReference>